<sequence>MRNDSFDDFDDVPSLTTDAADRDEFGHHPRRVYEPDGKRLAPQPKAQGGSTGPLWALVAAMAIALGGLAWWSHQQLALMEHQLIATQESFAKISEEAAGRLDDIRGKFVQNESSVTSEREQLKLQVKQLQGRLADQARQQQDSLSQIDGQQAKRLDQLSNELKAQQDSAAQLIAQLDGKIKSLADEQAKVKSLQGDLATANAQIQNLSADIAALKKRGDQSQSIKSIQDDLLILRSEVEGKQGQQGGSTAEFDAFRAQVTRNINALQAQVQNLQQQLTNR</sequence>
<dbReference type="Gene3D" id="1.10.287.1490">
    <property type="match status" value="1"/>
</dbReference>
<dbReference type="Proteomes" id="UP001220662">
    <property type="component" value="Unassembled WGS sequence"/>
</dbReference>
<evidence type="ECO:0000256" key="1">
    <source>
        <dbReference type="SAM" id="Coils"/>
    </source>
</evidence>
<proteinExistence type="predicted"/>
<feature type="region of interest" description="Disordered" evidence="2">
    <location>
        <begin position="1"/>
        <end position="51"/>
    </location>
</feature>
<dbReference type="AlphaFoldDB" id="A0AAW6P5H1"/>
<keyword evidence="3" id="KW-0472">Membrane</keyword>
<reference evidence="4" key="1">
    <citation type="submission" date="2023-03" db="EMBL/GenBank/DDBJ databases">
        <title>Draft assemblies of triclosan tolerant bacteria isolated from returned activated sludge.</title>
        <authorList>
            <person name="Van Hamelsveld S."/>
        </authorList>
    </citation>
    <scope>NUCLEOTIDE SEQUENCE</scope>
    <source>
        <strain evidence="4">GW210015_S63</strain>
    </source>
</reference>
<protein>
    <submittedName>
        <fullName evidence="4">ATPase</fullName>
    </submittedName>
</protein>
<evidence type="ECO:0000313" key="5">
    <source>
        <dbReference type="Proteomes" id="UP001220662"/>
    </source>
</evidence>
<evidence type="ECO:0000256" key="3">
    <source>
        <dbReference type="SAM" id="Phobius"/>
    </source>
</evidence>
<feature type="compositionally biased region" description="Acidic residues" evidence="2">
    <location>
        <begin position="1"/>
        <end position="11"/>
    </location>
</feature>
<keyword evidence="3" id="KW-0812">Transmembrane</keyword>
<feature type="coiled-coil region" evidence="1">
    <location>
        <begin position="119"/>
        <end position="217"/>
    </location>
</feature>
<dbReference type="EMBL" id="JARJLR010000179">
    <property type="protein sequence ID" value="MDF3841940.1"/>
    <property type="molecule type" value="Genomic_DNA"/>
</dbReference>
<comment type="caution">
    <text evidence="4">The sequence shown here is derived from an EMBL/GenBank/DDBJ whole genome shotgun (WGS) entry which is preliminary data.</text>
</comment>
<evidence type="ECO:0000313" key="4">
    <source>
        <dbReference type="EMBL" id="MDF3841940.1"/>
    </source>
</evidence>
<name>A0AAW6P5H1_9PSED</name>
<accession>A0AAW6P5H1</accession>
<evidence type="ECO:0000256" key="2">
    <source>
        <dbReference type="SAM" id="MobiDB-lite"/>
    </source>
</evidence>
<dbReference type="RefSeq" id="WP_269962393.1">
    <property type="nucleotide sequence ID" value="NZ_CP034688.1"/>
</dbReference>
<keyword evidence="1" id="KW-0175">Coiled coil</keyword>
<organism evidence="4 5">
    <name type="scientific">Pseudomonas citronellolis</name>
    <dbReference type="NCBI Taxonomy" id="53408"/>
    <lineage>
        <taxon>Bacteria</taxon>
        <taxon>Pseudomonadati</taxon>
        <taxon>Pseudomonadota</taxon>
        <taxon>Gammaproteobacteria</taxon>
        <taxon>Pseudomonadales</taxon>
        <taxon>Pseudomonadaceae</taxon>
        <taxon>Pseudomonas</taxon>
    </lineage>
</organism>
<feature type="transmembrane region" description="Helical" evidence="3">
    <location>
        <begin position="54"/>
        <end position="71"/>
    </location>
</feature>
<feature type="compositionally biased region" description="Basic and acidic residues" evidence="2">
    <location>
        <begin position="19"/>
        <end position="39"/>
    </location>
</feature>
<keyword evidence="3" id="KW-1133">Transmembrane helix</keyword>
<gene>
    <name evidence="4" type="ORF">P3W55_09475</name>
</gene>